<dbReference type="GO" id="GO:0009435">
    <property type="term" value="P:NAD+ biosynthetic process"/>
    <property type="evidence" value="ECO:0007669"/>
    <property type="project" value="UniProtKB-UniRule"/>
</dbReference>
<feature type="binding site" evidence="4">
    <location>
        <position position="211"/>
    </location>
    <ligand>
        <name>pyridoxal 5'-phosphate</name>
        <dbReference type="ChEBI" id="CHEBI:597326"/>
    </ligand>
</feature>
<comment type="cofactor">
    <cofactor evidence="4 6">
        <name>pyridoxal 5'-phosphate</name>
        <dbReference type="ChEBI" id="CHEBI:597326"/>
    </cofactor>
</comment>
<dbReference type="PIRSF" id="PIRSF038800">
    <property type="entry name" value="KYNU"/>
    <property type="match status" value="1"/>
</dbReference>
<feature type="binding site" evidence="4">
    <location>
        <position position="290"/>
    </location>
    <ligand>
        <name>pyridoxal 5'-phosphate</name>
        <dbReference type="ChEBI" id="CHEBI:597326"/>
    </ligand>
</feature>
<dbReference type="GO" id="GO:0019441">
    <property type="term" value="P:L-tryptophan catabolic process to kynurenine"/>
    <property type="evidence" value="ECO:0007669"/>
    <property type="project" value="TreeGrafter"/>
</dbReference>
<dbReference type="RefSeq" id="WP_254250049.1">
    <property type="nucleotide sequence ID" value="NZ_CP073809.1"/>
</dbReference>
<feature type="modified residue" description="N6-(pyridoxal phosphate)lysine" evidence="4">
    <location>
        <position position="234"/>
    </location>
</feature>
<evidence type="ECO:0000256" key="4">
    <source>
        <dbReference type="HAMAP-Rule" id="MF_01970"/>
    </source>
</evidence>
<dbReference type="PANTHER" id="PTHR14084">
    <property type="entry name" value="KYNURENINASE"/>
    <property type="match status" value="1"/>
</dbReference>
<protein>
    <recommendedName>
        <fullName evidence="4 5">Kynureninase</fullName>
        <ecNumber evidence="4 5">3.7.1.3</ecNumber>
    </recommendedName>
    <alternativeName>
        <fullName evidence="4">L-kynurenine hydrolase</fullName>
    </alternativeName>
</protein>
<organism evidence="7 8">
    <name type="scientific">Macrococcus equipercicus</name>
    <dbReference type="NCBI Taxonomy" id="69967"/>
    <lineage>
        <taxon>Bacteria</taxon>
        <taxon>Bacillati</taxon>
        <taxon>Bacillota</taxon>
        <taxon>Bacilli</taxon>
        <taxon>Bacillales</taxon>
        <taxon>Staphylococcaceae</taxon>
        <taxon>Macrococcus</taxon>
    </lineage>
</organism>
<comment type="catalytic activity">
    <reaction evidence="4 6">
        <text>L-kynurenine + H2O = anthranilate + L-alanine + H(+)</text>
        <dbReference type="Rhea" id="RHEA:16813"/>
        <dbReference type="ChEBI" id="CHEBI:15377"/>
        <dbReference type="ChEBI" id="CHEBI:15378"/>
        <dbReference type="ChEBI" id="CHEBI:16567"/>
        <dbReference type="ChEBI" id="CHEBI:57959"/>
        <dbReference type="ChEBI" id="CHEBI:57972"/>
        <dbReference type="EC" id="3.7.1.3"/>
    </reaction>
</comment>
<comment type="pathway">
    <text evidence="4 6">Amino-acid degradation; L-kynurenine degradation; L-alanine and anthranilate from L-kynurenine: step 1/1.</text>
</comment>
<dbReference type="Gene3D" id="3.90.1150.10">
    <property type="entry name" value="Aspartate Aminotransferase, domain 1"/>
    <property type="match status" value="1"/>
</dbReference>
<dbReference type="KEGG" id="mequ:KFV11_00655"/>
<dbReference type="InterPro" id="IPR015424">
    <property type="entry name" value="PyrdxlP-dep_Trfase"/>
</dbReference>
<comment type="pathway">
    <text evidence="4 6">Cofactor biosynthesis; NAD(+) biosynthesis; quinolinate from L-kynurenine: step 2/3.</text>
</comment>
<dbReference type="GO" id="GO:0097053">
    <property type="term" value="P:L-kynurenine catabolic process"/>
    <property type="evidence" value="ECO:0007669"/>
    <property type="project" value="UniProtKB-UniRule"/>
</dbReference>
<gene>
    <name evidence="4 7" type="primary">kynU</name>
    <name evidence="7" type="ORF">KFV11_00655</name>
</gene>
<feature type="binding site" evidence="4">
    <location>
        <position position="262"/>
    </location>
    <ligand>
        <name>pyridoxal 5'-phosphate</name>
        <dbReference type="ChEBI" id="CHEBI:597326"/>
    </ligand>
</feature>
<keyword evidence="2 4" id="KW-0378">Hydrolase</keyword>
<dbReference type="Proteomes" id="UP001057381">
    <property type="component" value="Chromosome"/>
</dbReference>
<sequence>MTEITRNYLKQLDAKDGLAKFRDEFYLTDDVIYFNGNSLGLMSKRAESSLYEVMETWKQYGIDGWMKGKRPWFYFNDELAELMTPLVGAAPEEICVTGSTTTNIHQMISTLYQPTEDRYKILADELNFPSDIYALKSQLRLKGFDDTALVQVRSKDGQTLLTEDIVAQMTDDVALILLPSVLYRSGQILDMKQLTTAAHKRGIIIGFDLCHSIGSVPHELSKWDVDFAVWCTYKHLNGGPGSVGGLYLNNKHHNHAPGLAGWFGSDKNKQFDMEHVFEKAIDASAYQIGTPHMLSAAPLIGALEMMTEAGIDAVHAKSLLMTDLLIELVTEHLVPFGFVITTPLDHNMRGGHLYIEHEEAARITKAMKAAGVIPDFRAPKGIRMSPVALYNTFTELYDAVMIIKTIMTEEKYKEFENEREVVA</sequence>
<evidence type="ECO:0000256" key="3">
    <source>
        <dbReference type="ARBA" id="ARBA00022898"/>
    </source>
</evidence>
<dbReference type="GO" id="GO:0019805">
    <property type="term" value="P:quinolinate biosynthetic process"/>
    <property type="evidence" value="ECO:0007669"/>
    <property type="project" value="UniProtKB-UniRule"/>
</dbReference>
<dbReference type="EMBL" id="CP073809">
    <property type="protein sequence ID" value="UTH13917.1"/>
    <property type="molecule type" value="Genomic_DNA"/>
</dbReference>
<evidence type="ECO:0000313" key="8">
    <source>
        <dbReference type="Proteomes" id="UP001057381"/>
    </source>
</evidence>
<keyword evidence="1 4" id="KW-0662">Pyridine nucleotide biosynthesis</keyword>
<dbReference type="NCBIfam" id="TIGR01814">
    <property type="entry name" value="kynureninase"/>
    <property type="match status" value="1"/>
</dbReference>
<evidence type="ECO:0000256" key="6">
    <source>
        <dbReference type="PIRNR" id="PIRNR038800"/>
    </source>
</evidence>
<dbReference type="EC" id="3.7.1.3" evidence="4 5"/>
<feature type="binding site" evidence="4">
    <location>
        <position position="100"/>
    </location>
    <ligand>
        <name>pyridoxal 5'-phosphate</name>
        <dbReference type="ChEBI" id="CHEBI:597326"/>
    </ligand>
</feature>
<feature type="binding site" evidence="4">
    <location>
        <position position="233"/>
    </location>
    <ligand>
        <name>pyridoxal 5'-phosphate</name>
        <dbReference type="ChEBI" id="CHEBI:597326"/>
    </ligand>
</feature>
<dbReference type="HAMAP" id="MF_01970">
    <property type="entry name" value="Kynureninase"/>
    <property type="match status" value="1"/>
</dbReference>
<accession>A0A9Q9F1G8</accession>
<dbReference type="GO" id="GO:0030429">
    <property type="term" value="F:kynureninase activity"/>
    <property type="evidence" value="ECO:0007669"/>
    <property type="project" value="UniProtKB-UniRule"/>
</dbReference>
<keyword evidence="3 4" id="KW-0663">Pyridoxal phosphate</keyword>
<evidence type="ECO:0000256" key="1">
    <source>
        <dbReference type="ARBA" id="ARBA00022642"/>
    </source>
</evidence>
<dbReference type="SUPFAM" id="SSF53383">
    <property type="entry name" value="PLP-dependent transferases"/>
    <property type="match status" value="1"/>
</dbReference>
<dbReference type="PANTHER" id="PTHR14084:SF0">
    <property type="entry name" value="KYNURENINASE"/>
    <property type="match status" value="1"/>
</dbReference>
<dbReference type="InterPro" id="IPR015422">
    <property type="entry name" value="PyrdxlP-dep_Trfase_small"/>
</dbReference>
<comment type="caution">
    <text evidence="4">Lacks conserved residue(s) required for the propagation of feature annotation.</text>
</comment>
<feature type="binding site" evidence="4">
    <location>
        <position position="208"/>
    </location>
    <ligand>
        <name>pyridoxal 5'-phosphate</name>
        <dbReference type="ChEBI" id="CHEBI:597326"/>
    </ligand>
</feature>
<comment type="subunit">
    <text evidence="4 6">Homodimer.</text>
</comment>
<comment type="function">
    <text evidence="4 6">Catalyzes the cleavage of L-kynurenine (L-Kyn) and L-3-hydroxykynurenine (L-3OHKyn) into anthranilic acid (AA) and 3-hydroxyanthranilic acid (3-OHAA), respectively.</text>
</comment>
<feature type="binding site" evidence="4">
    <location>
        <position position="101"/>
    </location>
    <ligand>
        <name>pyridoxal 5'-phosphate</name>
        <dbReference type="ChEBI" id="CHEBI:597326"/>
    </ligand>
</feature>
<evidence type="ECO:0000313" key="7">
    <source>
        <dbReference type="EMBL" id="UTH13917.1"/>
    </source>
</evidence>
<comment type="similarity">
    <text evidence="4 6">Belongs to the kynureninase family.</text>
</comment>
<proteinExistence type="inferred from homology"/>
<evidence type="ECO:0000256" key="5">
    <source>
        <dbReference type="NCBIfam" id="TIGR01814"/>
    </source>
</evidence>
<evidence type="ECO:0000256" key="2">
    <source>
        <dbReference type="ARBA" id="ARBA00022801"/>
    </source>
</evidence>
<reference evidence="7" key="1">
    <citation type="submission" date="2021-04" db="EMBL/GenBank/DDBJ databases">
        <title>Complete Genome Sequences of Macrococcus spp. from dog and cattle.</title>
        <authorList>
            <person name="Schwendener S."/>
            <person name="Perreten V."/>
        </authorList>
    </citation>
    <scope>NUCLEOTIDE SEQUENCE</scope>
    <source>
        <strain evidence="7">Epi0143-OL</strain>
    </source>
</reference>
<name>A0A9Q9F1G8_9STAP</name>
<comment type="catalytic activity">
    <reaction evidence="6">
        <text>3-hydroxy-L-kynurenine + H2O = 3-hydroxyanthranilate + L-alanine + H(+)</text>
        <dbReference type="Rhea" id="RHEA:25143"/>
        <dbReference type="ChEBI" id="CHEBI:15377"/>
        <dbReference type="ChEBI" id="CHEBI:15378"/>
        <dbReference type="ChEBI" id="CHEBI:36559"/>
        <dbReference type="ChEBI" id="CHEBI:57972"/>
        <dbReference type="ChEBI" id="CHEBI:58125"/>
        <dbReference type="EC" id="3.7.1.3"/>
    </reaction>
</comment>
<dbReference type="Gene3D" id="3.40.640.10">
    <property type="entry name" value="Type I PLP-dependent aspartate aminotransferase-like (Major domain)"/>
    <property type="match status" value="1"/>
</dbReference>
<dbReference type="GO" id="GO:0030170">
    <property type="term" value="F:pyridoxal phosphate binding"/>
    <property type="evidence" value="ECO:0007669"/>
    <property type="project" value="UniProtKB-UniRule"/>
</dbReference>
<feature type="binding site" evidence="4">
    <location>
        <begin position="128"/>
        <end position="131"/>
    </location>
    <ligand>
        <name>pyridoxal 5'-phosphate</name>
        <dbReference type="ChEBI" id="CHEBI:597326"/>
    </ligand>
</feature>
<dbReference type="Pfam" id="PF22580">
    <property type="entry name" value="KYNU_C"/>
    <property type="match status" value="1"/>
</dbReference>
<dbReference type="AlphaFoldDB" id="A0A9Q9F1G8"/>
<dbReference type="InterPro" id="IPR010111">
    <property type="entry name" value="Kynureninase"/>
</dbReference>
<dbReference type="GO" id="GO:0005737">
    <property type="term" value="C:cytoplasm"/>
    <property type="evidence" value="ECO:0007669"/>
    <property type="project" value="UniProtKB-UniRule"/>
</dbReference>
<dbReference type="GO" id="GO:0043420">
    <property type="term" value="P:anthranilate metabolic process"/>
    <property type="evidence" value="ECO:0007669"/>
    <property type="project" value="TreeGrafter"/>
</dbReference>
<dbReference type="InterPro" id="IPR015421">
    <property type="entry name" value="PyrdxlP-dep_Trfase_major"/>
</dbReference>